<evidence type="ECO:0000313" key="2">
    <source>
        <dbReference type="EMBL" id="MPN19651.1"/>
    </source>
</evidence>
<feature type="region of interest" description="Disordered" evidence="1">
    <location>
        <begin position="72"/>
        <end position="93"/>
    </location>
</feature>
<sequence>MGQAAAQITDQRHCKGDQTLGDAGSVHQLTREDEEGHGHEGEHVQALEVALGGHCQEGGVSKLEQADCARYPQDHPDRHAEQHQSEKCDCDHPHGWGLSRVPLRLRYAAARKGR</sequence>
<feature type="compositionally biased region" description="Basic and acidic residues" evidence="1">
    <location>
        <begin position="29"/>
        <end position="43"/>
    </location>
</feature>
<dbReference type="AlphaFoldDB" id="A0A645FYM3"/>
<feature type="region of interest" description="Disordered" evidence="1">
    <location>
        <begin position="1"/>
        <end position="43"/>
    </location>
</feature>
<name>A0A645FYM3_9ZZZZ</name>
<gene>
    <name evidence="2" type="ORF">SDC9_167023</name>
</gene>
<comment type="caution">
    <text evidence="2">The sequence shown here is derived from an EMBL/GenBank/DDBJ whole genome shotgun (WGS) entry which is preliminary data.</text>
</comment>
<protein>
    <submittedName>
        <fullName evidence="2">Uncharacterized protein</fullName>
    </submittedName>
</protein>
<proteinExistence type="predicted"/>
<accession>A0A645FYM3</accession>
<reference evidence="2" key="1">
    <citation type="submission" date="2019-08" db="EMBL/GenBank/DDBJ databases">
        <authorList>
            <person name="Kucharzyk K."/>
            <person name="Murdoch R.W."/>
            <person name="Higgins S."/>
            <person name="Loffler F."/>
        </authorList>
    </citation>
    <scope>NUCLEOTIDE SEQUENCE</scope>
</reference>
<evidence type="ECO:0000256" key="1">
    <source>
        <dbReference type="SAM" id="MobiDB-lite"/>
    </source>
</evidence>
<organism evidence="2">
    <name type="scientific">bioreactor metagenome</name>
    <dbReference type="NCBI Taxonomy" id="1076179"/>
    <lineage>
        <taxon>unclassified sequences</taxon>
        <taxon>metagenomes</taxon>
        <taxon>ecological metagenomes</taxon>
    </lineage>
</organism>
<dbReference type="EMBL" id="VSSQ01067244">
    <property type="protein sequence ID" value="MPN19651.1"/>
    <property type="molecule type" value="Genomic_DNA"/>
</dbReference>